<feature type="region of interest" description="Disordered" evidence="1">
    <location>
        <begin position="1"/>
        <end position="25"/>
    </location>
</feature>
<accession>A0A4S8LG69</accession>
<dbReference type="EMBL" id="ML179427">
    <property type="protein sequence ID" value="THU87979.1"/>
    <property type="molecule type" value="Genomic_DNA"/>
</dbReference>
<evidence type="ECO:0000313" key="3">
    <source>
        <dbReference type="Proteomes" id="UP000297245"/>
    </source>
</evidence>
<gene>
    <name evidence="2" type="ORF">K435DRAFT_866726</name>
</gene>
<reference evidence="2 3" key="1">
    <citation type="journal article" date="2019" name="Nat. Ecol. Evol.">
        <title>Megaphylogeny resolves global patterns of mushroom evolution.</title>
        <authorList>
            <person name="Varga T."/>
            <person name="Krizsan K."/>
            <person name="Foldi C."/>
            <person name="Dima B."/>
            <person name="Sanchez-Garcia M."/>
            <person name="Sanchez-Ramirez S."/>
            <person name="Szollosi G.J."/>
            <person name="Szarkandi J.G."/>
            <person name="Papp V."/>
            <person name="Albert L."/>
            <person name="Andreopoulos W."/>
            <person name="Angelini C."/>
            <person name="Antonin V."/>
            <person name="Barry K.W."/>
            <person name="Bougher N.L."/>
            <person name="Buchanan P."/>
            <person name="Buyck B."/>
            <person name="Bense V."/>
            <person name="Catcheside P."/>
            <person name="Chovatia M."/>
            <person name="Cooper J."/>
            <person name="Damon W."/>
            <person name="Desjardin D."/>
            <person name="Finy P."/>
            <person name="Geml J."/>
            <person name="Haridas S."/>
            <person name="Hughes K."/>
            <person name="Justo A."/>
            <person name="Karasinski D."/>
            <person name="Kautmanova I."/>
            <person name="Kiss B."/>
            <person name="Kocsube S."/>
            <person name="Kotiranta H."/>
            <person name="LaButti K.M."/>
            <person name="Lechner B.E."/>
            <person name="Liimatainen K."/>
            <person name="Lipzen A."/>
            <person name="Lukacs Z."/>
            <person name="Mihaltcheva S."/>
            <person name="Morgado L.N."/>
            <person name="Niskanen T."/>
            <person name="Noordeloos M.E."/>
            <person name="Ohm R.A."/>
            <person name="Ortiz-Santana B."/>
            <person name="Ovrebo C."/>
            <person name="Racz N."/>
            <person name="Riley R."/>
            <person name="Savchenko A."/>
            <person name="Shiryaev A."/>
            <person name="Soop K."/>
            <person name="Spirin V."/>
            <person name="Szebenyi C."/>
            <person name="Tomsovsky M."/>
            <person name="Tulloss R.E."/>
            <person name="Uehling J."/>
            <person name="Grigoriev I.V."/>
            <person name="Vagvolgyi C."/>
            <person name="Papp T."/>
            <person name="Martin F.M."/>
            <person name="Miettinen O."/>
            <person name="Hibbett D.S."/>
            <person name="Nagy L.G."/>
        </authorList>
    </citation>
    <scope>NUCLEOTIDE SEQUENCE [LARGE SCALE GENOMIC DNA]</scope>
    <source>
        <strain evidence="2 3">CBS 962.96</strain>
    </source>
</reference>
<name>A0A4S8LG69_DENBC</name>
<keyword evidence="3" id="KW-1185">Reference proteome</keyword>
<dbReference type="Proteomes" id="UP000297245">
    <property type="component" value="Unassembled WGS sequence"/>
</dbReference>
<proteinExistence type="predicted"/>
<feature type="compositionally biased region" description="Polar residues" evidence="1">
    <location>
        <begin position="1"/>
        <end position="21"/>
    </location>
</feature>
<protein>
    <submittedName>
        <fullName evidence="2">Uncharacterized protein</fullName>
    </submittedName>
</protein>
<sequence>MSLFQKPSITSELFGNPSSAPRPSVFDPCPTTVPIKKHVRGPPPTIPPELKGLELVYGYELNEDLVKNHPRYIEFKQNKNMTDFSLINGILFEAAAAIGLNCAYMVIDPYEFRIKTDHPEASKMDLVYFANTLCGYLTKCVAEDVLEELREALKTDIKPRWIIV</sequence>
<evidence type="ECO:0000256" key="1">
    <source>
        <dbReference type="SAM" id="MobiDB-lite"/>
    </source>
</evidence>
<organism evidence="2 3">
    <name type="scientific">Dendrothele bispora (strain CBS 962.96)</name>
    <dbReference type="NCBI Taxonomy" id="1314807"/>
    <lineage>
        <taxon>Eukaryota</taxon>
        <taxon>Fungi</taxon>
        <taxon>Dikarya</taxon>
        <taxon>Basidiomycota</taxon>
        <taxon>Agaricomycotina</taxon>
        <taxon>Agaricomycetes</taxon>
        <taxon>Agaricomycetidae</taxon>
        <taxon>Agaricales</taxon>
        <taxon>Agaricales incertae sedis</taxon>
        <taxon>Dendrothele</taxon>
    </lineage>
</organism>
<evidence type="ECO:0000313" key="2">
    <source>
        <dbReference type="EMBL" id="THU87979.1"/>
    </source>
</evidence>
<dbReference type="AlphaFoldDB" id="A0A4S8LG69"/>